<dbReference type="CDD" id="cd04186">
    <property type="entry name" value="GT_2_like_c"/>
    <property type="match status" value="1"/>
</dbReference>
<reference evidence="5 6" key="1">
    <citation type="journal article" date="2016" name="Nat. Commun.">
        <title>Thousands of microbial genomes shed light on interconnected biogeochemical processes in an aquifer system.</title>
        <authorList>
            <person name="Anantharaman K."/>
            <person name="Brown C.T."/>
            <person name="Hug L.A."/>
            <person name="Sharon I."/>
            <person name="Castelle C.J."/>
            <person name="Probst A.J."/>
            <person name="Thomas B.C."/>
            <person name="Singh A."/>
            <person name="Wilkins M.J."/>
            <person name="Karaoz U."/>
            <person name="Brodie E.L."/>
            <person name="Williams K.H."/>
            <person name="Hubbard S.S."/>
            <person name="Banfield J.F."/>
        </authorList>
    </citation>
    <scope>NUCLEOTIDE SEQUENCE [LARGE SCALE GENOMIC DNA]</scope>
</reference>
<dbReference type="AlphaFoldDB" id="A0A1F5ZKH8"/>
<protein>
    <recommendedName>
        <fullName evidence="4">Glycosyltransferase 2-like domain-containing protein</fullName>
    </recommendedName>
</protein>
<organism evidence="5 6">
    <name type="scientific">Candidatus Gottesmanbacteria bacterium RIFCSPHIGHO2_02_FULL_39_11</name>
    <dbReference type="NCBI Taxonomy" id="1798382"/>
    <lineage>
        <taxon>Bacteria</taxon>
        <taxon>Candidatus Gottesmaniibacteriota</taxon>
    </lineage>
</organism>
<accession>A0A1F5ZKH8</accession>
<evidence type="ECO:0000256" key="1">
    <source>
        <dbReference type="ARBA" id="ARBA00006739"/>
    </source>
</evidence>
<gene>
    <name evidence="5" type="ORF">A3D77_04665</name>
</gene>
<proteinExistence type="inferred from homology"/>
<evidence type="ECO:0000313" key="6">
    <source>
        <dbReference type="Proteomes" id="UP000176923"/>
    </source>
</evidence>
<dbReference type="Proteomes" id="UP000176923">
    <property type="component" value="Unassembled WGS sequence"/>
</dbReference>
<evidence type="ECO:0000256" key="3">
    <source>
        <dbReference type="ARBA" id="ARBA00022679"/>
    </source>
</evidence>
<keyword evidence="2" id="KW-0328">Glycosyltransferase</keyword>
<dbReference type="Gene3D" id="3.90.550.10">
    <property type="entry name" value="Spore Coat Polysaccharide Biosynthesis Protein SpsA, Chain A"/>
    <property type="match status" value="1"/>
</dbReference>
<comment type="similarity">
    <text evidence="1">Belongs to the glycosyltransferase 2 family.</text>
</comment>
<sequence length="281" mass="32096">MKLAIIILHFGNIEDSLGCIESIKKSDFPKERLKIILVNNDLNLISGSRIKSGMTQIQIINNSKNLGFAKGMNVGIKEALSDKDVSDILLLNNDTVLEKNTLSKLMDRKEEIVSPIIKFRFGNIWKYDYGGKINWLIGRPFHVELTTYNQHPTTRIDYVSGCSMRIKRKVFETIGLLDERFFFYFEDVDFCIRTKDAGFNIAVSTDTYITHKLSAGIGRWSNKAIYYNLTSNAKFIQKHLGMRRPIGFVYLFLLGIKIVWNKCGTKCGTSLKRSDLFKVGP</sequence>
<dbReference type="EMBL" id="MFJL01000044">
    <property type="protein sequence ID" value="OGG12602.1"/>
    <property type="molecule type" value="Genomic_DNA"/>
</dbReference>
<comment type="caution">
    <text evidence="5">The sequence shown here is derived from an EMBL/GenBank/DDBJ whole genome shotgun (WGS) entry which is preliminary data.</text>
</comment>
<dbReference type="STRING" id="1798382.A3D77_04665"/>
<dbReference type="Pfam" id="PF00535">
    <property type="entry name" value="Glycos_transf_2"/>
    <property type="match status" value="1"/>
</dbReference>
<dbReference type="PANTHER" id="PTHR43179">
    <property type="entry name" value="RHAMNOSYLTRANSFERASE WBBL"/>
    <property type="match status" value="1"/>
</dbReference>
<keyword evidence="3" id="KW-0808">Transferase</keyword>
<dbReference type="InterPro" id="IPR001173">
    <property type="entry name" value="Glyco_trans_2-like"/>
</dbReference>
<dbReference type="InterPro" id="IPR029044">
    <property type="entry name" value="Nucleotide-diphossugar_trans"/>
</dbReference>
<evidence type="ECO:0000259" key="4">
    <source>
        <dbReference type="Pfam" id="PF00535"/>
    </source>
</evidence>
<name>A0A1F5ZKH8_9BACT</name>
<evidence type="ECO:0000256" key="2">
    <source>
        <dbReference type="ARBA" id="ARBA00022676"/>
    </source>
</evidence>
<dbReference type="SUPFAM" id="SSF53448">
    <property type="entry name" value="Nucleotide-diphospho-sugar transferases"/>
    <property type="match status" value="1"/>
</dbReference>
<dbReference type="GO" id="GO:0016757">
    <property type="term" value="F:glycosyltransferase activity"/>
    <property type="evidence" value="ECO:0007669"/>
    <property type="project" value="UniProtKB-KW"/>
</dbReference>
<feature type="domain" description="Glycosyltransferase 2-like" evidence="4">
    <location>
        <begin position="17"/>
        <end position="174"/>
    </location>
</feature>
<evidence type="ECO:0000313" key="5">
    <source>
        <dbReference type="EMBL" id="OGG12602.1"/>
    </source>
</evidence>
<dbReference type="PANTHER" id="PTHR43179:SF12">
    <property type="entry name" value="GALACTOFURANOSYLTRANSFERASE GLFT2"/>
    <property type="match status" value="1"/>
</dbReference>